<evidence type="ECO:0000313" key="8">
    <source>
        <dbReference type="Proteomes" id="UP000051673"/>
    </source>
</evidence>
<dbReference type="InterPro" id="IPR047804">
    <property type="entry name" value="C69_dipept_A-like"/>
</dbReference>
<evidence type="ECO:0000256" key="6">
    <source>
        <dbReference type="RuleBase" id="RU364089"/>
    </source>
</evidence>
<dbReference type="PANTHER" id="PTHR12994:SF17">
    <property type="entry name" value="LD30995P"/>
    <property type="match status" value="1"/>
</dbReference>
<dbReference type="RefSeq" id="WP_057787504.1">
    <property type="nucleotide sequence ID" value="NZ_JQCD01000024.1"/>
</dbReference>
<protein>
    <recommendedName>
        <fullName evidence="6">Dipeptidase</fullName>
        <ecNumber evidence="6">3.4.-.-</ecNumber>
    </recommendedName>
</protein>
<dbReference type="STRING" id="1620.IV67_GL000308"/>
<keyword evidence="3 6" id="KW-0645">Protease</keyword>
<dbReference type="Proteomes" id="UP000051673">
    <property type="component" value="Unassembled WGS sequence"/>
</dbReference>
<dbReference type="EC" id="3.4.-.-" evidence="6"/>
<keyword evidence="4 6" id="KW-0378">Hydrolase</keyword>
<dbReference type="GO" id="GO:0016805">
    <property type="term" value="F:dipeptidase activity"/>
    <property type="evidence" value="ECO:0007669"/>
    <property type="project" value="UniProtKB-KW"/>
</dbReference>
<name>A0A0R2JHL4_9LACO</name>
<dbReference type="OrthoDB" id="9764088at2"/>
<dbReference type="PANTHER" id="PTHR12994">
    <property type="entry name" value="SECERNIN"/>
    <property type="match status" value="1"/>
</dbReference>
<comment type="caution">
    <text evidence="7">The sequence shown here is derived from an EMBL/GenBank/DDBJ whole genome shotgun (WGS) entry which is preliminary data.</text>
</comment>
<evidence type="ECO:0000256" key="4">
    <source>
        <dbReference type="ARBA" id="ARBA00022801"/>
    </source>
</evidence>
<keyword evidence="8" id="KW-1185">Reference proteome</keyword>
<dbReference type="PATRIC" id="fig|1620.3.peg.313"/>
<evidence type="ECO:0000256" key="2">
    <source>
        <dbReference type="ARBA" id="ARBA00007225"/>
    </source>
</evidence>
<gene>
    <name evidence="7" type="ORF">IV67_GL000308</name>
</gene>
<comment type="similarity">
    <text evidence="2 6">Belongs to the peptidase C69 family.</text>
</comment>
<dbReference type="Gene3D" id="3.60.60.10">
    <property type="entry name" value="Penicillin V Acylase, Chain A"/>
    <property type="match status" value="1"/>
</dbReference>
<keyword evidence="5 6" id="KW-0224">Dipeptidase</keyword>
<reference evidence="7 8" key="1">
    <citation type="journal article" date="2015" name="Genome Announc.">
        <title>Expanding the biotechnology potential of lactobacilli through comparative genomics of 213 strains and associated genera.</title>
        <authorList>
            <person name="Sun Z."/>
            <person name="Harris H.M."/>
            <person name="McCann A."/>
            <person name="Guo C."/>
            <person name="Argimon S."/>
            <person name="Zhang W."/>
            <person name="Yang X."/>
            <person name="Jeffery I.B."/>
            <person name="Cooney J.C."/>
            <person name="Kagawa T.F."/>
            <person name="Liu W."/>
            <person name="Song Y."/>
            <person name="Salvetti E."/>
            <person name="Wrobel A."/>
            <person name="Rasinkangas P."/>
            <person name="Parkhill J."/>
            <person name="Rea M.C."/>
            <person name="O'Sullivan O."/>
            <person name="Ritari J."/>
            <person name="Douillard F.P."/>
            <person name="Paul Ross R."/>
            <person name="Yang R."/>
            <person name="Briner A.E."/>
            <person name="Felis G.E."/>
            <person name="de Vos W.M."/>
            <person name="Barrangou R."/>
            <person name="Klaenhammer T.R."/>
            <person name="Caufield P.W."/>
            <person name="Cui Y."/>
            <person name="Zhang H."/>
            <person name="O'Toole P.W."/>
        </authorList>
    </citation>
    <scope>NUCLEOTIDE SEQUENCE [LARGE SCALE GENOMIC DNA]</scope>
    <source>
        <strain evidence="7 8">DSM 20014</strain>
    </source>
</reference>
<dbReference type="InterPro" id="IPR005322">
    <property type="entry name" value="Peptidase_C69"/>
</dbReference>
<evidence type="ECO:0000256" key="5">
    <source>
        <dbReference type="ARBA" id="ARBA00022997"/>
    </source>
</evidence>
<dbReference type="Pfam" id="PF03577">
    <property type="entry name" value="Peptidase_C69"/>
    <property type="match status" value="1"/>
</dbReference>
<dbReference type="EMBL" id="JQCD01000024">
    <property type="protein sequence ID" value="KRN76799.1"/>
    <property type="molecule type" value="Genomic_DNA"/>
</dbReference>
<proteinExistence type="inferred from homology"/>
<sequence length="470" mass="52336">MLKQAQYQASRKSCTTVLVGKAVTADGSTMIARNEDGGETPLPQRFVWIEANQPNTYQSELTDFAMTLPEKSFSYTSTPDAITGSGIWAAGGINSQNVAMTASETITTNERVLAFDPLNDAGIGEADFTTLVLPYIDSARAGVERLGALLEAYGTYESNGIAFADREEIWYLETIGGHSWVAVKIPDNAAVLASNRFNIDVVNLNGPDVLYADAVKSFIEQQSQTDVIDYEHINLRHYFGSYLDKDKVYNNPRVWLGHKLMGLDVSNVDPTEQDLPFLVYPDQKLNVHDVESILSAYYADTDFDVYHNETETGTPVYRPIGMNRNEESHILQLRADVPDSVAGIHWLGFGPNVFNAFVPYFANVNDTPAVIRDTPGQADVQYTYWLMRNIAMIADADFDFYQPMVQAFQERMQHAGDLFLAENQLAISVAELTTQNQQMADKYLQAANALLNELLNKGTGRMHLRFPMAD</sequence>
<accession>A0A0R2JHL4</accession>
<organism evidence="7 8">
    <name type="scientific">Weissella minor</name>
    <dbReference type="NCBI Taxonomy" id="1620"/>
    <lineage>
        <taxon>Bacteria</taxon>
        <taxon>Bacillati</taxon>
        <taxon>Bacillota</taxon>
        <taxon>Bacilli</taxon>
        <taxon>Lactobacillales</taxon>
        <taxon>Lactobacillaceae</taxon>
        <taxon>Weissella</taxon>
    </lineage>
</organism>
<dbReference type="NCBIfam" id="NF033678">
    <property type="entry name" value="C69_fam_dipept"/>
    <property type="match status" value="1"/>
</dbReference>
<dbReference type="GO" id="GO:0070004">
    <property type="term" value="F:cysteine-type exopeptidase activity"/>
    <property type="evidence" value="ECO:0007669"/>
    <property type="project" value="InterPro"/>
</dbReference>
<dbReference type="AlphaFoldDB" id="A0A0R2JHL4"/>
<comment type="catalytic activity">
    <reaction evidence="1">
        <text>an L-aminoacyl-L-amino acid + H2O = 2 an L-alpha-amino acid</text>
        <dbReference type="Rhea" id="RHEA:48940"/>
        <dbReference type="ChEBI" id="CHEBI:15377"/>
        <dbReference type="ChEBI" id="CHEBI:59869"/>
        <dbReference type="ChEBI" id="CHEBI:77460"/>
        <dbReference type="EC" id="3.4.13.19"/>
    </reaction>
</comment>
<evidence type="ECO:0000256" key="1">
    <source>
        <dbReference type="ARBA" id="ARBA00001670"/>
    </source>
</evidence>
<dbReference type="GO" id="GO:0006508">
    <property type="term" value="P:proteolysis"/>
    <property type="evidence" value="ECO:0007669"/>
    <property type="project" value="UniProtKB-KW"/>
</dbReference>
<evidence type="ECO:0000256" key="3">
    <source>
        <dbReference type="ARBA" id="ARBA00022670"/>
    </source>
</evidence>
<evidence type="ECO:0000313" key="7">
    <source>
        <dbReference type="EMBL" id="KRN76799.1"/>
    </source>
</evidence>